<gene>
    <name evidence="4" type="ORF">RHGRI_003231</name>
</gene>
<keyword evidence="5" id="KW-1185">Reference proteome</keyword>
<dbReference type="Gene3D" id="4.10.60.10">
    <property type="entry name" value="Zinc finger, CCHC-type"/>
    <property type="match status" value="1"/>
</dbReference>
<organism evidence="4 5">
    <name type="scientific">Rhododendron griersonianum</name>
    <dbReference type="NCBI Taxonomy" id="479676"/>
    <lineage>
        <taxon>Eukaryota</taxon>
        <taxon>Viridiplantae</taxon>
        <taxon>Streptophyta</taxon>
        <taxon>Embryophyta</taxon>
        <taxon>Tracheophyta</taxon>
        <taxon>Spermatophyta</taxon>
        <taxon>Magnoliopsida</taxon>
        <taxon>eudicotyledons</taxon>
        <taxon>Gunneridae</taxon>
        <taxon>Pentapetalae</taxon>
        <taxon>asterids</taxon>
        <taxon>Ericales</taxon>
        <taxon>Ericaceae</taxon>
        <taxon>Ericoideae</taxon>
        <taxon>Rhodoreae</taxon>
        <taxon>Rhododendron</taxon>
    </lineage>
</organism>
<name>A0AAV6L6G3_9ERIC</name>
<dbReference type="Proteomes" id="UP000823749">
    <property type="component" value="Chromosome 2"/>
</dbReference>
<sequence length="618" mass="69418">MSEATSATPTMERVLEGLMEVIKNNNNHHQEVHHTRSHIEQFQKLKPPAFDGKQDPLVAQSWTLEMEKFFEVMECSEEEKVKLATFMFTDEAYRWWLTIKDSEPNMKWDRFKEVFNGMYFPPSVKEQMIAEFLNLKQGNMTVTEYAAKFTRLSRFATYVVDTEDKKARKFEGGLKDDFKTPVKLLKLPTYAEVLDRALMMESDEKELAKRRDLKRVRNNGSNQFHYRNQFHNRNEGSNNFKKQNTKGSGVGSFMPRGGNGQPCSICGKNHSGQPCRLLSGECFKCGQKGHHIRDSPMNNIGNAPRQNVSTSGSSKGNSKGKKSIGRNDQMRQGRVFALVPGNVPASNSVVSGTMLICGRPAHVLIDSGSTHSFVSYRFASCLSTPLEPLGYMLCVSTPSGISMSSTSTYKLCDIMVGGVTMFVDLIPLDIRDFDVILEIEDDVDNTGDDKGASSEKEENLVDDMERQRKEQSDDKGEEAEKFEENERVEKGDKGSHKSVLGKEPNVEKSLLQGETVGDMAQRNNGSDERLNEESSNSVQGLDSIVQDSQSPLNEECFESINNQNIETREGNEQQKERERANEDASIHAVYVSNASVRASQSTNFLKMLFSKEPEAALS</sequence>
<dbReference type="InterPro" id="IPR005162">
    <property type="entry name" value="Retrotrans_gag_dom"/>
</dbReference>
<feature type="domain" description="CCHC-type" evidence="3">
    <location>
        <begin position="282"/>
        <end position="296"/>
    </location>
</feature>
<dbReference type="PANTHER" id="PTHR15503:SF45">
    <property type="entry name" value="RNA-DIRECTED DNA POLYMERASE HOMOLOG"/>
    <property type="match status" value="1"/>
</dbReference>
<accession>A0AAV6L6G3</accession>
<dbReference type="Pfam" id="PF03732">
    <property type="entry name" value="Retrotrans_gag"/>
    <property type="match status" value="1"/>
</dbReference>
<dbReference type="Pfam" id="PF08284">
    <property type="entry name" value="RVP_2"/>
    <property type="match status" value="1"/>
</dbReference>
<feature type="region of interest" description="Disordered" evidence="2">
    <location>
        <begin position="443"/>
        <end position="541"/>
    </location>
</feature>
<dbReference type="GO" id="GO:0008270">
    <property type="term" value="F:zinc ion binding"/>
    <property type="evidence" value="ECO:0007669"/>
    <property type="project" value="UniProtKB-KW"/>
</dbReference>
<dbReference type="PANTHER" id="PTHR15503">
    <property type="entry name" value="LDOC1 RELATED"/>
    <property type="match status" value="1"/>
</dbReference>
<dbReference type="EMBL" id="JACTNZ010000002">
    <property type="protein sequence ID" value="KAG5559871.1"/>
    <property type="molecule type" value="Genomic_DNA"/>
</dbReference>
<dbReference type="Gene3D" id="2.40.70.10">
    <property type="entry name" value="Acid Proteases"/>
    <property type="match status" value="1"/>
</dbReference>
<feature type="compositionally biased region" description="Polar residues" evidence="2">
    <location>
        <begin position="296"/>
        <end position="308"/>
    </location>
</feature>
<feature type="region of interest" description="Disordered" evidence="2">
    <location>
        <begin position="560"/>
        <end position="583"/>
    </location>
</feature>
<evidence type="ECO:0000313" key="4">
    <source>
        <dbReference type="EMBL" id="KAG5559871.1"/>
    </source>
</evidence>
<dbReference type="InterPro" id="IPR001878">
    <property type="entry name" value="Znf_CCHC"/>
</dbReference>
<protein>
    <recommendedName>
        <fullName evidence="3">CCHC-type domain-containing protein</fullName>
    </recommendedName>
</protein>
<proteinExistence type="predicted"/>
<dbReference type="AlphaFoldDB" id="A0AAV6L6G3"/>
<reference evidence="4" key="1">
    <citation type="submission" date="2020-08" db="EMBL/GenBank/DDBJ databases">
        <title>Plant Genome Project.</title>
        <authorList>
            <person name="Zhang R.-G."/>
        </authorList>
    </citation>
    <scope>NUCLEOTIDE SEQUENCE</scope>
    <source>
        <strain evidence="4">WSP0</strain>
        <tissue evidence="4">Leaf</tissue>
    </source>
</reference>
<evidence type="ECO:0000256" key="1">
    <source>
        <dbReference type="PROSITE-ProRule" id="PRU00047"/>
    </source>
</evidence>
<feature type="compositionally biased region" description="Basic and acidic residues" evidence="2">
    <location>
        <begin position="447"/>
        <end position="495"/>
    </location>
</feature>
<feature type="region of interest" description="Disordered" evidence="2">
    <location>
        <begin position="295"/>
        <end position="329"/>
    </location>
</feature>
<keyword evidence="1" id="KW-0862">Zinc</keyword>
<comment type="caution">
    <text evidence="4">The sequence shown here is derived from an EMBL/GenBank/DDBJ whole genome shotgun (WGS) entry which is preliminary data.</text>
</comment>
<evidence type="ECO:0000313" key="5">
    <source>
        <dbReference type="Proteomes" id="UP000823749"/>
    </source>
</evidence>
<evidence type="ECO:0000256" key="2">
    <source>
        <dbReference type="SAM" id="MobiDB-lite"/>
    </source>
</evidence>
<dbReference type="GO" id="GO:0003676">
    <property type="term" value="F:nucleic acid binding"/>
    <property type="evidence" value="ECO:0007669"/>
    <property type="project" value="InterPro"/>
</dbReference>
<dbReference type="InterPro" id="IPR021109">
    <property type="entry name" value="Peptidase_aspartic_dom_sf"/>
</dbReference>
<keyword evidence="1" id="KW-0479">Metal-binding</keyword>
<dbReference type="PROSITE" id="PS50158">
    <property type="entry name" value="ZF_CCHC"/>
    <property type="match status" value="1"/>
</dbReference>
<feature type="compositionally biased region" description="Basic and acidic residues" evidence="2">
    <location>
        <begin position="566"/>
        <end position="583"/>
    </location>
</feature>
<keyword evidence="1" id="KW-0863">Zinc-finger</keyword>
<dbReference type="CDD" id="cd00303">
    <property type="entry name" value="retropepsin_like"/>
    <property type="match status" value="1"/>
</dbReference>
<dbReference type="InterPro" id="IPR032567">
    <property type="entry name" value="RTL1-rel"/>
</dbReference>
<evidence type="ECO:0000259" key="3">
    <source>
        <dbReference type="PROSITE" id="PS50158"/>
    </source>
</evidence>